<evidence type="ECO:0000256" key="1">
    <source>
        <dbReference type="ARBA" id="ARBA00004127"/>
    </source>
</evidence>
<dbReference type="InterPro" id="IPR036259">
    <property type="entry name" value="MFS_trans_sf"/>
</dbReference>
<gene>
    <name evidence="9" type="ORF">DL764_002325</name>
</gene>
<evidence type="ECO:0000256" key="7">
    <source>
        <dbReference type="SAM" id="MobiDB-lite"/>
    </source>
</evidence>
<dbReference type="Proteomes" id="UP000293360">
    <property type="component" value="Unassembled WGS sequence"/>
</dbReference>
<feature type="transmembrane region" description="Helical" evidence="8">
    <location>
        <begin position="93"/>
        <end position="115"/>
    </location>
</feature>
<keyword evidence="10" id="KW-1185">Reference proteome</keyword>
<feature type="region of interest" description="Disordered" evidence="7">
    <location>
        <begin position="1"/>
        <end position="29"/>
    </location>
</feature>
<keyword evidence="5 8" id="KW-1133">Transmembrane helix</keyword>
<evidence type="ECO:0000313" key="10">
    <source>
        <dbReference type="Proteomes" id="UP000293360"/>
    </source>
</evidence>
<dbReference type="InterPro" id="IPR051788">
    <property type="entry name" value="MFS_Transporter"/>
</dbReference>
<dbReference type="PANTHER" id="PTHR23514:SF3">
    <property type="entry name" value="BYPASS OF STOP CODON PROTEIN 6"/>
    <property type="match status" value="1"/>
</dbReference>
<dbReference type="Gene3D" id="1.20.1250.20">
    <property type="entry name" value="MFS general substrate transporter like domains"/>
    <property type="match status" value="2"/>
</dbReference>
<feature type="transmembrane region" description="Helical" evidence="8">
    <location>
        <begin position="213"/>
        <end position="237"/>
    </location>
</feature>
<dbReference type="SUPFAM" id="SSF103473">
    <property type="entry name" value="MFS general substrate transporter"/>
    <property type="match status" value="1"/>
</dbReference>
<dbReference type="Pfam" id="PF07690">
    <property type="entry name" value="MFS_1"/>
    <property type="match status" value="1"/>
</dbReference>
<feature type="transmembrane region" description="Helical" evidence="8">
    <location>
        <begin position="243"/>
        <end position="264"/>
    </location>
</feature>
<dbReference type="OrthoDB" id="413079at2759"/>
<dbReference type="GO" id="GO:0016020">
    <property type="term" value="C:membrane"/>
    <property type="evidence" value="ECO:0007669"/>
    <property type="project" value="TreeGrafter"/>
</dbReference>
<feature type="transmembrane region" description="Helical" evidence="8">
    <location>
        <begin position="121"/>
        <end position="143"/>
    </location>
</feature>
<keyword evidence="6 8" id="KW-0472">Membrane</keyword>
<dbReference type="GO" id="GO:0012505">
    <property type="term" value="C:endomembrane system"/>
    <property type="evidence" value="ECO:0007669"/>
    <property type="project" value="UniProtKB-SubCell"/>
</dbReference>
<name>A0A4Q4TQM8_9PEZI</name>
<evidence type="ECO:0000256" key="4">
    <source>
        <dbReference type="ARBA" id="ARBA00022692"/>
    </source>
</evidence>
<feature type="transmembrane region" description="Helical" evidence="8">
    <location>
        <begin position="361"/>
        <end position="380"/>
    </location>
</feature>
<keyword evidence="4 8" id="KW-0812">Transmembrane</keyword>
<comment type="similarity">
    <text evidence="2">Belongs to the major facilitator superfamily.</text>
</comment>
<evidence type="ECO:0000256" key="6">
    <source>
        <dbReference type="ARBA" id="ARBA00023136"/>
    </source>
</evidence>
<keyword evidence="3" id="KW-0813">Transport</keyword>
<dbReference type="AlphaFoldDB" id="A0A4Q4TQM8"/>
<evidence type="ECO:0000256" key="3">
    <source>
        <dbReference type="ARBA" id="ARBA00022448"/>
    </source>
</evidence>
<comment type="caution">
    <text evidence="9">The sequence shown here is derived from an EMBL/GenBank/DDBJ whole genome shotgun (WGS) entry which is preliminary data.</text>
</comment>
<dbReference type="InterPro" id="IPR011701">
    <property type="entry name" value="MFS"/>
</dbReference>
<protein>
    <recommendedName>
        <fullName evidence="11">Major facilitator superfamily (MFS) profile domain-containing protein</fullName>
    </recommendedName>
</protein>
<organism evidence="9 10">
    <name type="scientific">Monosporascus ibericus</name>
    <dbReference type="NCBI Taxonomy" id="155417"/>
    <lineage>
        <taxon>Eukaryota</taxon>
        <taxon>Fungi</taxon>
        <taxon>Dikarya</taxon>
        <taxon>Ascomycota</taxon>
        <taxon>Pezizomycotina</taxon>
        <taxon>Sordariomycetes</taxon>
        <taxon>Xylariomycetidae</taxon>
        <taxon>Xylariales</taxon>
        <taxon>Xylariales incertae sedis</taxon>
        <taxon>Monosporascus</taxon>
    </lineage>
</organism>
<reference evidence="9 10" key="1">
    <citation type="submission" date="2018-06" db="EMBL/GenBank/DDBJ databases">
        <title>Complete Genomes of Monosporascus.</title>
        <authorList>
            <person name="Robinson A.J."/>
            <person name="Natvig D.O."/>
        </authorList>
    </citation>
    <scope>NUCLEOTIDE SEQUENCE [LARGE SCALE GENOMIC DNA]</scope>
    <source>
        <strain evidence="9 10">CBS 110550</strain>
    </source>
</reference>
<evidence type="ECO:0000313" key="9">
    <source>
        <dbReference type="EMBL" id="RYP07753.1"/>
    </source>
</evidence>
<feature type="transmembrane region" description="Helical" evidence="8">
    <location>
        <begin position="330"/>
        <end position="349"/>
    </location>
</feature>
<evidence type="ECO:0000256" key="5">
    <source>
        <dbReference type="ARBA" id="ARBA00022989"/>
    </source>
</evidence>
<dbReference type="FunFam" id="1.20.1250.20:FF:000308">
    <property type="entry name" value="MFS efflux transporter"/>
    <property type="match status" value="1"/>
</dbReference>
<evidence type="ECO:0000256" key="2">
    <source>
        <dbReference type="ARBA" id="ARBA00008335"/>
    </source>
</evidence>
<feature type="transmembrane region" description="Helical" evidence="8">
    <location>
        <begin position="295"/>
        <end position="318"/>
    </location>
</feature>
<sequence length="392" mass="42387">MATETIARTVPQASSSPGAPGTEAYELTAPRNTLKETWRRIRNTSRQDGSSVIGSSIDIGDNVLQQAPPDATTTPTPAQRWNKPPGNIPRLGFCFWSFMIAGMNDAAVGALIPSLEDYYGFNYTIISLIFLTPFVGYSAAALCNATIHSKFGQRGIAIAAPICHIVAYAVISAHPPFPVLVAVNSISGFGNGLTDACFCAWSGVMENPNSIQGCLHACYSVGALLAPLIATSMISTYELPWYTWYYLMTGVSFLELVGLTAAFWHKTGAVYRSEHLHDSESVRGGRTREALGSKVTWLCTVFFFTYMGIEVGLGGWVVTFMLRVRKATEIQSGVSGTGFWAGMAAGRLFLGFVTERFGERLCVAIYLACALALHLVFWLVPRFVVSAIAVAL</sequence>
<comment type="subcellular location">
    <subcellularLocation>
        <location evidence="1">Endomembrane system</location>
        <topology evidence="1">Multi-pass membrane protein</topology>
    </subcellularLocation>
</comment>
<dbReference type="GO" id="GO:0022857">
    <property type="term" value="F:transmembrane transporter activity"/>
    <property type="evidence" value="ECO:0007669"/>
    <property type="project" value="InterPro"/>
</dbReference>
<proteinExistence type="inferred from homology"/>
<evidence type="ECO:0008006" key="11">
    <source>
        <dbReference type="Google" id="ProtNLM"/>
    </source>
</evidence>
<evidence type="ECO:0000256" key="8">
    <source>
        <dbReference type="SAM" id="Phobius"/>
    </source>
</evidence>
<dbReference type="PANTHER" id="PTHR23514">
    <property type="entry name" value="BYPASS OF STOP CODON PROTEIN 6"/>
    <property type="match status" value="1"/>
</dbReference>
<accession>A0A4Q4TQM8</accession>
<dbReference type="EMBL" id="QJNU01000083">
    <property type="protein sequence ID" value="RYP07753.1"/>
    <property type="molecule type" value="Genomic_DNA"/>
</dbReference>